<evidence type="ECO:0000313" key="4">
    <source>
        <dbReference type="EMBL" id="QNQ91361.1"/>
    </source>
</evidence>
<dbReference type="InterPro" id="IPR051450">
    <property type="entry name" value="Gfo/Idh/MocA_Oxidoreductases"/>
</dbReference>
<feature type="region of interest" description="Disordered" evidence="1">
    <location>
        <begin position="359"/>
        <end position="382"/>
    </location>
</feature>
<proteinExistence type="predicted"/>
<feature type="compositionally biased region" description="Acidic residues" evidence="1">
    <location>
        <begin position="363"/>
        <end position="375"/>
    </location>
</feature>
<dbReference type="InterPro" id="IPR055170">
    <property type="entry name" value="GFO_IDH_MocA-like_dom"/>
</dbReference>
<dbReference type="GO" id="GO:0000166">
    <property type="term" value="F:nucleotide binding"/>
    <property type="evidence" value="ECO:0007669"/>
    <property type="project" value="InterPro"/>
</dbReference>
<accession>A0A7H0SS36</accession>
<dbReference type="Gene3D" id="3.40.50.720">
    <property type="entry name" value="NAD(P)-binding Rossmann-like Domain"/>
    <property type="match status" value="1"/>
</dbReference>
<reference evidence="4 5" key="1">
    <citation type="submission" date="2019-12" db="EMBL/GenBank/DDBJ databases">
        <title>Corynebacterium sp. nov., isolated from feces of the Anser Albifrons in China.</title>
        <authorList>
            <person name="Liu Q."/>
        </authorList>
    </citation>
    <scope>NUCLEOTIDE SEQUENCE [LARGE SCALE GENOMIC DNA]</scope>
    <source>
        <strain evidence="4 5">4H37-19</strain>
    </source>
</reference>
<dbReference type="PANTHER" id="PTHR43377">
    <property type="entry name" value="BILIVERDIN REDUCTASE A"/>
    <property type="match status" value="1"/>
</dbReference>
<dbReference type="EMBL" id="CP046884">
    <property type="protein sequence ID" value="QNQ91361.1"/>
    <property type="molecule type" value="Genomic_DNA"/>
</dbReference>
<feature type="domain" description="GFO/IDH/MocA-like oxidoreductase" evidence="3">
    <location>
        <begin position="144"/>
        <end position="259"/>
    </location>
</feature>
<dbReference type="Proteomes" id="UP000516320">
    <property type="component" value="Chromosome"/>
</dbReference>
<protein>
    <submittedName>
        <fullName evidence="4">Gfo/Idh/MocA family oxidoreductase</fullName>
    </submittedName>
</protein>
<dbReference type="SUPFAM" id="SSF55347">
    <property type="entry name" value="Glyceraldehyde-3-phosphate dehydrogenase-like, C-terminal domain"/>
    <property type="match status" value="1"/>
</dbReference>
<dbReference type="Gene3D" id="3.30.360.10">
    <property type="entry name" value="Dihydrodipicolinate Reductase, domain 2"/>
    <property type="match status" value="1"/>
</dbReference>
<keyword evidence="5" id="KW-1185">Reference proteome</keyword>
<dbReference type="InterPro" id="IPR036291">
    <property type="entry name" value="NAD(P)-bd_dom_sf"/>
</dbReference>
<name>A0A7H0SS36_9CORY</name>
<evidence type="ECO:0000259" key="2">
    <source>
        <dbReference type="Pfam" id="PF01408"/>
    </source>
</evidence>
<dbReference type="InterPro" id="IPR008354">
    <property type="entry name" value="Glc-Fru_OxRdtase_bac"/>
</dbReference>
<feature type="domain" description="Gfo/Idh/MocA-like oxidoreductase N-terminal" evidence="2">
    <location>
        <begin position="14"/>
        <end position="134"/>
    </location>
</feature>
<dbReference type="Pfam" id="PF22725">
    <property type="entry name" value="GFO_IDH_MocA_C3"/>
    <property type="match status" value="1"/>
</dbReference>
<dbReference type="PRINTS" id="PR01775">
    <property type="entry name" value="GLFROXRDTASE"/>
</dbReference>
<evidence type="ECO:0000259" key="3">
    <source>
        <dbReference type="Pfam" id="PF22725"/>
    </source>
</evidence>
<dbReference type="Pfam" id="PF01408">
    <property type="entry name" value="GFO_IDH_MocA"/>
    <property type="match status" value="1"/>
</dbReference>
<evidence type="ECO:0000313" key="5">
    <source>
        <dbReference type="Proteomes" id="UP000516320"/>
    </source>
</evidence>
<organism evidence="4 5">
    <name type="scientific">Corynebacterium poyangense</name>
    <dbReference type="NCBI Taxonomy" id="2684405"/>
    <lineage>
        <taxon>Bacteria</taxon>
        <taxon>Bacillati</taxon>
        <taxon>Actinomycetota</taxon>
        <taxon>Actinomycetes</taxon>
        <taxon>Mycobacteriales</taxon>
        <taxon>Corynebacteriaceae</taxon>
        <taxon>Corynebacterium</taxon>
    </lineage>
</organism>
<gene>
    <name evidence="4" type="ORF">GP475_01700</name>
</gene>
<dbReference type="AlphaFoldDB" id="A0A7H0SS36"/>
<evidence type="ECO:0000256" key="1">
    <source>
        <dbReference type="SAM" id="MobiDB-lite"/>
    </source>
</evidence>
<dbReference type="SUPFAM" id="SSF51735">
    <property type="entry name" value="NAD(P)-binding Rossmann-fold domains"/>
    <property type="match status" value="1"/>
</dbReference>
<sequence>MARKAASATGENPFRFAVVGFGQISQQAFVPGLAQLPGAQLKAVVTGSVEKETALSKAGIDTYSYEEYLALLQRDDIDGVYIATPIFHHRDHSIAALEAGKPVLLEKPMADSVSAAEDILSAVQRTGTPLMVAYRMHQDAFMVELVQLIKSGKIGEPRIFSSVFSHDIKEENHRGHSGFWGGPVPDFGAYPLNLVRHLFRAEPCKVQALGITSDDRNFNFEDGVAVNLEFPEGKLAQYILSYNAADHDYFSIVGSRGVLSSDSCFSYSPDSPRRYHLESEEQPEKSVDYQAQVVDQFAGETQYFIDCVRGAAEIEPNAEEGLADIRVCAAIEQSLRSGETISLPRREFRRELEPDQVRCIEPLSEDQVPEDEDLVDQVAQDR</sequence>
<dbReference type="KEGG" id="cpoy:GP475_01700"/>
<dbReference type="InterPro" id="IPR000683">
    <property type="entry name" value="Gfo/Idh/MocA-like_OxRdtase_N"/>
</dbReference>
<dbReference type="PANTHER" id="PTHR43377:SF1">
    <property type="entry name" value="BILIVERDIN REDUCTASE A"/>
    <property type="match status" value="1"/>
</dbReference>